<dbReference type="EMBL" id="JADWYS010000001">
    <property type="protein sequence ID" value="MBG9389879.1"/>
    <property type="molecule type" value="Genomic_DNA"/>
</dbReference>
<sequence length="99" mass="10854">MSITALPSPVAREIGTLVQALAARGLVPVHCEQSESFGNFEVGFVRGPLSFSVVRDRGQFHVDRVEREVLEPVGLWRSFSGVRSLELPLLAWVESHAAV</sequence>
<proteinExistence type="predicted"/>
<dbReference type="AlphaFoldDB" id="A0A931H730"/>
<accession>A0A931H730</accession>
<organism evidence="1 2">
    <name type="scientific">Caenimonas aquaedulcis</name>
    <dbReference type="NCBI Taxonomy" id="2793270"/>
    <lineage>
        <taxon>Bacteria</taxon>
        <taxon>Pseudomonadati</taxon>
        <taxon>Pseudomonadota</taxon>
        <taxon>Betaproteobacteria</taxon>
        <taxon>Burkholderiales</taxon>
        <taxon>Comamonadaceae</taxon>
        <taxon>Caenimonas</taxon>
    </lineage>
</organism>
<evidence type="ECO:0000313" key="1">
    <source>
        <dbReference type="EMBL" id="MBG9389879.1"/>
    </source>
</evidence>
<reference evidence="1" key="1">
    <citation type="submission" date="2020-11" db="EMBL/GenBank/DDBJ databases">
        <title>Bacterial whole genome sequence for Caenimonas sp. DR4.4.</title>
        <authorList>
            <person name="Le V."/>
            <person name="Ko S.-R."/>
            <person name="Ahn C.-Y."/>
            <person name="Oh H.-M."/>
        </authorList>
    </citation>
    <scope>NUCLEOTIDE SEQUENCE</scope>
    <source>
        <strain evidence="1">DR4.4</strain>
    </source>
</reference>
<name>A0A931H730_9BURK</name>
<dbReference type="RefSeq" id="WP_196987650.1">
    <property type="nucleotide sequence ID" value="NZ_JADWYS010000001.1"/>
</dbReference>
<keyword evidence="2" id="KW-1185">Reference proteome</keyword>
<dbReference type="Proteomes" id="UP000651050">
    <property type="component" value="Unassembled WGS sequence"/>
</dbReference>
<comment type="caution">
    <text evidence="1">The sequence shown here is derived from an EMBL/GenBank/DDBJ whole genome shotgun (WGS) entry which is preliminary data.</text>
</comment>
<protein>
    <submittedName>
        <fullName evidence="1">Uncharacterized protein</fullName>
    </submittedName>
</protein>
<gene>
    <name evidence="1" type="ORF">I5803_17745</name>
</gene>
<evidence type="ECO:0000313" key="2">
    <source>
        <dbReference type="Proteomes" id="UP000651050"/>
    </source>
</evidence>